<dbReference type="PANTHER" id="PTHR10502:SF102">
    <property type="entry name" value="ANNEXIN B11"/>
    <property type="match status" value="1"/>
</dbReference>
<dbReference type="Gene3D" id="1.10.220.10">
    <property type="entry name" value="Annexin"/>
    <property type="match status" value="4"/>
</dbReference>
<dbReference type="PROSITE" id="PS00223">
    <property type="entry name" value="ANNEXIN_1"/>
    <property type="match status" value="2"/>
</dbReference>
<dbReference type="SMART" id="SM00335">
    <property type="entry name" value="ANX"/>
    <property type="match status" value="3"/>
</dbReference>
<evidence type="ECO:0000256" key="2">
    <source>
        <dbReference type="ARBA" id="ARBA00022737"/>
    </source>
</evidence>
<comment type="domain">
    <text evidence="4">A pair of annexin repeats may form one binding site for calcium and phospholipid.</text>
</comment>
<evidence type="ECO:0000256" key="4">
    <source>
        <dbReference type="RuleBase" id="RU003540"/>
    </source>
</evidence>
<dbReference type="FunFam" id="1.10.220.10:FF:000004">
    <property type="entry name" value="Annexin"/>
    <property type="match status" value="1"/>
</dbReference>
<dbReference type="GO" id="GO:0001786">
    <property type="term" value="F:phosphatidylserine binding"/>
    <property type="evidence" value="ECO:0007669"/>
    <property type="project" value="TreeGrafter"/>
</dbReference>
<evidence type="ECO:0000256" key="1">
    <source>
        <dbReference type="ARBA" id="ARBA00007831"/>
    </source>
</evidence>
<proteinExistence type="inferred from homology"/>
<dbReference type="Pfam" id="PF00191">
    <property type="entry name" value="Annexin"/>
    <property type="match status" value="3"/>
</dbReference>
<keyword evidence="4" id="KW-0111">Calcium/phospholipid-binding</keyword>
<dbReference type="EMBL" id="CAXKWB010000503">
    <property type="protein sequence ID" value="CAL4061042.1"/>
    <property type="molecule type" value="Genomic_DNA"/>
</dbReference>
<dbReference type="InterPro" id="IPR018502">
    <property type="entry name" value="Annexin_repeat"/>
</dbReference>
<organism evidence="5 6">
    <name type="scientific">Meganyctiphanes norvegica</name>
    <name type="common">Northern krill</name>
    <name type="synonym">Thysanopoda norvegica</name>
    <dbReference type="NCBI Taxonomy" id="48144"/>
    <lineage>
        <taxon>Eukaryota</taxon>
        <taxon>Metazoa</taxon>
        <taxon>Ecdysozoa</taxon>
        <taxon>Arthropoda</taxon>
        <taxon>Crustacea</taxon>
        <taxon>Multicrustacea</taxon>
        <taxon>Malacostraca</taxon>
        <taxon>Eumalacostraca</taxon>
        <taxon>Eucarida</taxon>
        <taxon>Euphausiacea</taxon>
        <taxon>Euphausiidae</taxon>
        <taxon>Meganyctiphanes</taxon>
    </lineage>
</organism>
<dbReference type="PRINTS" id="PR00196">
    <property type="entry name" value="ANNEXIN"/>
</dbReference>
<dbReference type="InterPro" id="IPR037104">
    <property type="entry name" value="Annexin_sf"/>
</dbReference>
<comment type="similarity">
    <text evidence="1 4">Belongs to the annexin family.</text>
</comment>
<dbReference type="InterPro" id="IPR018252">
    <property type="entry name" value="Annexin_repeat_CS"/>
</dbReference>
<accession>A0AAV2PLW7</accession>
<dbReference type="Proteomes" id="UP001497623">
    <property type="component" value="Unassembled WGS sequence"/>
</dbReference>
<comment type="caution">
    <text evidence="5">The sequence shown here is derived from an EMBL/GenBank/DDBJ whole genome shotgun (WGS) entry which is preliminary data.</text>
</comment>
<keyword evidence="3 4" id="KW-0041">Annexin</keyword>
<dbReference type="PANTHER" id="PTHR10502">
    <property type="entry name" value="ANNEXIN"/>
    <property type="match status" value="1"/>
</dbReference>
<dbReference type="GO" id="GO:0005886">
    <property type="term" value="C:plasma membrane"/>
    <property type="evidence" value="ECO:0007669"/>
    <property type="project" value="TreeGrafter"/>
</dbReference>
<name>A0AAV2PLW7_MEGNR</name>
<dbReference type="GO" id="GO:0005544">
    <property type="term" value="F:calcium-dependent phospholipid binding"/>
    <property type="evidence" value="ECO:0007669"/>
    <property type="project" value="UniProtKB-KW"/>
</dbReference>
<reference evidence="5 6" key="1">
    <citation type="submission" date="2024-05" db="EMBL/GenBank/DDBJ databases">
        <authorList>
            <person name="Wallberg A."/>
        </authorList>
    </citation>
    <scope>NUCLEOTIDE SEQUENCE [LARGE SCALE GENOMIC DNA]</scope>
</reference>
<evidence type="ECO:0000313" key="5">
    <source>
        <dbReference type="EMBL" id="CAL4061042.1"/>
    </source>
</evidence>
<keyword evidence="6" id="KW-1185">Reference proteome</keyword>
<dbReference type="GO" id="GO:0005634">
    <property type="term" value="C:nucleus"/>
    <property type="evidence" value="ECO:0007669"/>
    <property type="project" value="TreeGrafter"/>
</dbReference>
<dbReference type="InterPro" id="IPR001464">
    <property type="entry name" value="Annexin"/>
</dbReference>
<dbReference type="GO" id="GO:0005737">
    <property type="term" value="C:cytoplasm"/>
    <property type="evidence" value="ECO:0007669"/>
    <property type="project" value="TreeGrafter"/>
</dbReference>
<protein>
    <recommendedName>
        <fullName evidence="4">Annexin</fullName>
    </recommendedName>
</protein>
<dbReference type="AlphaFoldDB" id="A0AAV2PLW7"/>
<dbReference type="GO" id="GO:0012506">
    <property type="term" value="C:vesicle membrane"/>
    <property type="evidence" value="ECO:0007669"/>
    <property type="project" value="TreeGrafter"/>
</dbReference>
<sequence length="317" mass="36101">MEEYVQVATVNPVAPFTESADAEALRRAMKGMGTNEKVIINILAHRTSYQRQMIKDAYKTAFDRNLLNDLKSELSGSFEEVMMALMTPMPLYLARTLHKAIHGKNSNILVEILCTRDKQSIENIKSAYIEEHGTELTEDLNKLPSARIRKFLIAMITEDRNEVTDDLQVAKDLSQKLFDAVQGQSGTPAEEELMEMLTKFSHPMMRMTFREYFNIHSEKFGRVIDSKFPEDLKDDLKIVYESIAYPTPFLAKELNSAIAGAGTDDHKLIRLVVSRCEIDMGNIKVEYEKLYKESLEKAIKGDTTGDYKKTLLALIEK</sequence>
<gene>
    <name evidence="5" type="ORF">MNOR_LOCUS1792</name>
</gene>
<dbReference type="PROSITE" id="PS51897">
    <property type="entry name" value="ANNEXIN_2"/>
    <property type="match status" value="3"/>
</dbReference>
<dbReference type="GO" id="GO:0005509">
    <property type="term" value="F:calcium ion binding"/>
    <property type="evidence" value="ECO:0007669"/>
    <property type="project" value="InterPro"/>
</dbReference>
<evidence type="ECO:0000313" key="6">
    <source>
        <dbReference type="Proteomes" id="UP001497623"/>
    </source>
</evidence>
<dbReference type="SUPFAM" id="SSF47874">
    <property type="entry name" value="Annexin"/>
    <property type="match status" value="1"/>
</dbReference>
<keyword evidence="4" id="KW-0106">Calcium</keyword>
<evidence type="ECO:0000256" key="3">
    <source>
        <dbReference type="ARBA" id="ARBA00023216"/>
    </source>
</evidence>
<dbReference type="FunFam" id="1.10.220.10:FF:000001">
    <property type="entry name" value="Annexin"/>
    <property type="match status" value="1"/>
</dbReference>
<keyword evidence="2 4" id="KW-0677">Repeat</keyword>